<proteinExistence type="predicted"/>
<dbReference type="AlphaFoldDB" id="A0A0K2UZM5"/>
<organism evidence="1">
    <name type="scientific">Lepeophtheirus salmonis</name>
    <name type="common">Salmon louse</name>
    <name type="synonym">Caligus salmonis</name>
    <dbReference type="NCBI Taxonomy" id="72036"/>
    <lineage>
        <taxon>Eukaryota</taxon>
        <taxon>Metazoa</taxon>
        <taxon>Ecdysozoa</taxon>
        <taxon>Arthropoda</taxon>
        <taxon>Crustacea</taxon>
        <taxon>Multicrustacea</taxon>
        <taxon>Hexanauplia</taxon>
        <taxon>Copepoda</taxon>
        <taxon>Siphonostomatoida</taxon>
        <taxon>Caligidae</taxon>
        <taxon>Lepeophtheirus</taxon>
    </lineage>
</organism>
<reference evidence="1" key="1">
    <citation type="submission" date="2014-05" db="EMBL/GenBank/DDBJ databases">
        <authorList>
            <person name="Chronopoulou M."/>
        </authorList>
    </citation>
    <scope>NUCLEOTIDE SEQUENCE</scope>
    <source>
        <tissue evidence="1">Whole organism</tissue>
    </source>
</reference>
<sequence>HTFDIIPVGINNGLNTASDPAVGSFDHLVHVAEYLLDGVHQAGLGAMGMSVGMSVDISPDKIVQRIKVGRVRRPQILGYEVITVLGYPLHGDFGHMAGC</sequence>
<protein>
    <submittedName>
        <fullName evidence="1">Uncharacterized protein</fullName>
    </submittedName>
</protein>
<dbReference type="EMBL" id="HACA01026333">
    <property type="protein sequence ID" value="CDW43694.1"/>
    <property type="molecule type" value="Transcribed_RNA"/>
</dbReference>
<name>A0A0K2UZM5_LEPSM</name>
<accession>A0A0K2UZM5</accession>
<feature type="non-terminal residue" evidence="1">
    <location>
        <position position="1"/>
    </location>
</feature>
<evidence type="ECO:0000313" key="1">
    <source>
        <dbReference type="EMBL" id="CDW43694.1"/>
    </source>
</evidence>